<reference evidence="5 6" key="1">
    <citation type="submission" date="2020-08" db="EMBL/GenBank/DDBJ databases">
        <title>Genomic Encyclopedia of Type Strains, Phase III (KMG-III): the genomes of soil and plant-associated and newly described type strains.</title>
        <authorList>
            <person name="Whitman W."/>
        </authorList>
    </citation>
    <scope>NUCLEOTIDE SEQUENCE [LARGE SCALE GENOMIC DNA]</scope>
    <source>
        <strain evidence="5 6">CECT 5995</strain>
    </source>
</reference>
<name>A0A7W5G714_9GAMM</name>
<dbReference type="Pfam" id="PF12833">
    <property type="entry name" value="HTH_18"/>
    <property type="match status" value="1"/>
</dbReference>
<dbReference type="InterPro" id="IPR050204">
    <property type="entry name" value="AraC_XylS_family_regulators"/>
</dbReference>
<evidence type="ECO:0000256" key="3">
    <source>
        <dbReference type="ARBA" id="ARBA00023163"/>
    </source>
</evidence>
<feature type="domain" description="HTH araC/xylS-type" evidence="4">
    <location>
        <begin position="6"/>
        <end position="104"/>
    </location>
</feature>
<dbReference type="InterPro" id="IPR009057">
    <property type="entry name" value="Homeodomain-like_sf"/>
</dbReference>
<keyword evidence="3" id="KW-0804">Transcription</keyword>
<dbReference type="RefSeq" id="WP_183388406.1">
    <property type="nucleotide sequence ID" value="NZ_JACHXM010000016.1"/>
</dbReference>
<organism evidence="5 6">
    <name type="scientific">Halomonas organivorans</name>
    <dbReference type="NCBI Taxonomy" id="257772"/>
    <lineage>
        <taxon>Bacteria</taxon>
        <taxon>Pseudomonadati</taxon>
        <taxon>Pseudomonadota</taxon>
        <taxon>Gammaproteobacteria</taxon>
        <taxon>Oceanospirillales</taxon>
        <taxon>Halomonadaceae</taxon>
        <taxon>Halomonas</taxon>
    </lineage>
</organism>
<evidence type="ECO:0000256" key="1">
    <source>
        <dbReference type="ARBA" id="ARBA00023015"/>
    </source>
</evidence>
<dbReference type="PROSITE" id="PS01124">
    <property type="entry name" value="HTH_ARAC_FAMILY_2"/>
    <property type="match status" value="1"/>
</dbReference>
<dbReference type="PANTHER" id="PTHR46796:SF13">
    <property type="entry name" value="HTH-TYPE TRANSCRIPTIONAL ACTIVATOR RHAS"/>
    <property type="match status" value="1"/>
</dbReference>
<gene>
    <name evidence="5" type="ORF">FHR96_002941</name>
</gene>
<dbReference type="SMART" id="SM00342">
    <property type="entry name" value="HTH_ARAC"/>
    <property type="match status" value="1"/>
</dbReference>
<dbReference type="PRINTS" id="PR00032">
    <property type="entry name" value="HTHARAC"/>
</dbReference>
<protein>
    <submittedName>
        <fullName evidence="5">AraC-like DNA-binding protein</fullName>
    </submittedName>
</protein>
<keyword evidence="1" id="KW-0805">Transcription regulation</keyword>
<keyword evidence="2 5" id="KW-0238">DNA-binding</keyword>
<dbReference type="PANTHER" id="PTHR46796">
    <property type="entry name" value="HTH-TYPE TRANSCRIPTIONAL ACTIVATOR RHAS-RELATED"/>
    <property type="match status" value="1"/>
</dbReference>
<evidence type="ECO:0000259" key="4">
    <source>
        <dbReference type="PROSITE" id="PS01124"/>
    </source>
</evidence>
<dbReference type="AlphaFoldDB" id="A0A7W5G714"/>
<dbReference type="SUPFAM" id="SSF46689">
    <property type="entry name" value="Homeodomain-like"/>
    <property type="match status" value="2"/>
</dbReference>
<comment type="caution">
    <text evidence="5">The sequence shown here is derived from an EMBL/GenBank/DDBJ whole genome shotgun (WGS) entry which is preliminary data.</text>
</comment>
<sequence length="263" mass="29911">MCQDMMRAEIWLQETLDSQQGIEELATRMGYSSSQIRRRFRKRFGVSPGTYRDQLRLEKAARLLIHTPQNISHIAAVCGYRNHSAFSRAFQRYYGDTPRHYRQRLRLTLQRQCSDSTTFSYRIRELPRRQAVLTRLYHPQPLENLHGWQRHTWGAEDLPSALNQASPLAVFHDQPIAGALPRLDLGVAVDDTTSHLALPPTFRLQNLPARRLACITLDSTQQVDSAVLDLACRSLAGSGAPLNGEAPQLLQEHGVLELRIPLL</sequence>
<proteinExistence type="predicted"/>
<dbReference type="GO" id="GO:0003700">
    <property type="term" value="F:DNA-binding transcription factor activity"/>
    <property type="evidence" value="ECO:0007669"/>
    <property type="project" value="InterPro"/>
</dbReference>
<dbReference type="InterPro" id="IPR018060">
    <property type="entry name" value="HTH_AraC"/>
</dbReference>
<evidence type="ECO:0000313" key="6">
    <source>
        <dbReference type="Proteomes" id="UP000525987"/>
    </source>
</evidence>
<evidence type="ECO:0000313" key="5">
    <source>
        <dbReference type="EMBL" id="MBB3142056.1"/>
    </source>
</evidence>
<accession>A0A7W5G714</accession>
<dbReference type="EMBL" id="JACHXM010000016">
    <property type="protein sequence ID" value="MBB3142056.1"/>
    <property type="molecule type" value="Genomic_DNA"/>
</dbReference>
<dbReference type="Proteomes" id="UP000525987">
    <property type="component" value="Unassembled WGS sequence"/>
</dbReference>
<dbReference type="InterPro" id="IPR020449">
    <property type="entry name" value="Tscrpt_reg_AraC-type_HTH"/>
</dbReference>
<dbReference type="GO" id="GO:0043565">
    <property type="term" value="F:sequence-specific DNA binding"/>
    <property type="evidence" value="ECO:0007669"/>
    <property type="project" value="InterPro"/>
</dbReference>
<dbReference type="Gene3D" id="1.10.10.60">
    <property type="entry name" value="Homeodomain-like"/>
    <property type="match status" value="2"/>
</dbReference>
<keyword evidence="6" id="KW-1185">Reference proteome</keyword>
<evidence type="ECO:0000256" key="2">
    <source>
        <dbReference type="ARBA" id="ARBA00023125"/>
    </source>
</evidence>